<reference evidence="1" key="1">
    <citation type="submission" date="2022-06" db="EMBL/GenBank/DDBJ databases">
        <authorList>
            <consortium name="SYNGENTA / RWTH Aachen University"/>
        </authorList>
    </citation>
    <scope>NUCLEOTIDE SEQUENCE</scope>
</reference>
<protein>
    <submittedName>
        <fullName evidence="1">Uncharacterized protein</fullName>
    </submittedName>
</protein>
<proteinExistence type="predicted"/>
<dbReference type="EMBL" id="CALTRL010003688">
    <property type="protein sequence ID" value="CAH7681718.1"/>
    <property type="molecule type" value="Genomic_DNA"/>
</dbReference>
<evidence type="ECO:0000313" key="1">
    <source>
        <dbReference type="EMBL" id="CAH7681718.1"/>
    </source>
</evidence>
<dbReference type="AlphaFoldDB" id="A0AAV0B743"/>
<evidence type="ECO:0000313" key="2">
    <source>
        <dbReference type="Proteomes" id="UP001153365"/>
    </source>
</evidence>
<name>A0AAV0B743_PHAPC</name>
<gene>
    <name evidence="1" type="ORF">PPACK8108_LOCUS14364</name>
</gene>
<sequence length="95" mass="10818">MDSTSFLPPPPHLMGVALPVPPHLAHMPQAPYQVSIQLYSETNHQSIKLNLFVLSLTHSPTPSGQEPQQIMQEQLDQKAKKWVQFQQQKFGYNNK</sequence>
<comment type="caution">
    <text evidence="1">The sequence shown here is derived from an EMBL/GenBank/DDBJ whole genome shotgun (WGS) entry which is preliminary data.</text>
</comment>
<dbReference type="Proteomes" id="UP001153365">
    <property type="component" value="Unassembled WGS sequence"/>
</dbReference>
<accession>A0AAV0B743</accession>
<keyword evidence="2" id="KW-1185">Reference proteome</keyword>
<organism evidence="1 2">
    <name type="scientific">Phakopsora pachyrhizi</name>
    <name type="common">Asian soybean rust disease fungus</name>
    <dbReference type="NCBI Taxonomy" id="170000"/>
    <lineage>
        <taxon>Eukaryota</taxon>
        <taxon>Fungi</taxon>
        <taxon>Dikarya</taxon>
        <taxon>Basidiomycota</taxon>
        <taxon>Pucciniomycotina</taxon>
        <taxon>Pucciniomycetes</taxon>
        <taxon>Pucciniales</taxon>
        <taxon>Phakopsoraceae</taxon>
        <taxon>Phakopsora</taxon>
    </lineage>
</organism>